<dbReference type="Proteomes" id="UP000195521">
    <property type="component" value="Unassembled WGS sequence"/>
</dbReference>
<accession>A0A1Y1JNC4</accession>
<keyword evidence="1" id="KW-1133">Transmembrane helix</keyword>
<keyword evidence="3" id="KW-1185">Reference proteome</keyword>
<dbReference type="AlphaFoldDB" id="A0A1Y1JNC4"/>
<dbReference type="EMBL" id="BDQF01000011">
    <property type="protein sequence ID" value="GAW81554.1"/>
    <property type="molecule type" value="Genomic_DNA"/>
</dbReference>
<dbReference type="RefSeq" id="XP_028544143.1">
    <property type="nucleotide sequence ID" value="XM_028688342.1"/>
</dbReference>
<evidence type="ECO:0000313" key="3">
    <source>
        <dbReference type="Proteomes" id="UP000195521"/>
    </source>
</evidence>
<keyword evidence="1" id="KW-0472">Membrane</keyword>
<feature type="transmembrane region" description="Helical" evidence="1">
    <location>
        <begin position="364"/>
        <end position="383"/>
    </location>
</feature>
<organism evidence="2 3">
    <name type="scientific">Plasmodium gonderi</name>
    <dbReference type="NCBI Taxonomy" id="77519"/>
    <lineage>
        <taxon>Eukaryota</taxon>
        <taxon>Sar</taxon>
        <taxon>Alveolata</taxon>
        <taxon>Apicomplexa</taxon>
        <taxon>Aconoidasida</taxon>
        <taxon>Haemosporida</taxon>
        <taxon>Plasmodiidae</taxon>
        <taxon>Plasmodium</taxon>
        <taxon>Plasmodium (Plasmodium)</taxon>
    </lineage>
</organism>
<gene>
    <name evidence="2" type="ORF">PGO_103130</name>
</gene>
<dbReference type="OMA" id="YLIVIYP"/>
<name>A0A1Y1JNC4_PLAGO</name>
<evidence type="ECO:0000256" key="1">
    <source>
        <dbReference type="SAM" id="Phobius"/>
    </source>
</evidence>
<feature type="transmembrane region" description="Helical" evidence="1">
    <location>
        <begin position="337"/>
        <end position="357"/>
    </location>
</feature>
<protein>
    <submittedName>
        <fullName evidence="2">Plasmodium exported protein</fullName>
    </submittedName>
</protein>
<sequence length="400" mass="47012">MNMKEKTNSFICVKYFAFAVLILAYIFPSDFAETCGKSWSRNNNIYSNKDYNTKASRLLKVELVSEPKEKYKILKEKLLDILNENDEDFEKRFNEVLNDEIFENVPMPQKLIKKMNKSLCSLMFYNYDKKGLWLSGFGNLDEKLEASLESDSNDGEKLPSSEDNFNSIEKITNQSKFCSNFKKWNLFKIFDYFEKLKEEDTSKYDYSSDYDGTTSKIINEKGEEKLEGYFSDVSDDDFRYDDEPGDILKNIFKPNCEKLSHLLKSYVDGEKVLKPLKKEILTTKKYYGLIKPVFTWTGNYMKKLDVKYEKSLMKVLASDDMIDDNTVKLLFKKFKSYLIVIYPLFSYSLYTLVVYLFNFDHFSIASTATMLLCALIYVSYKYIKCTNNTKYKELQDNMNT</sequence>
<dbReference type="GeneID" id="39748277"/>
<comment type="caution">
    <text evidence="2">The sequence shown here is derived from an EMBL/GenBank/DDBJ whole genome shotgun (WGS) entry which is preliminary data.</text>
</comment>
<evidence type="ECO:0000313" key="2">
    <source>
        <dbReference type="EMBL" id="GAW81554.1"/>
    </source>
</evidence>
<dbReference type="OrthoDB" id="382991at2759"/>
<proteinExistence type="predicted"/>
<keyword evidence="1" id="KW-0812">Transmembrane</keyword>
<reference evidence="3" key="1">
    <citation type="submission" date="2017-04" db="EMBL/GenBank/DDBJ databases">
        <title>Plasmodium gonderi genome.</title>
        <authorList>
            <person name="Arisue N."/>
            <person name="Honma H."/>
            <person name="Kawai S."/>
            <person name="Tougan T."/>
            <person name="Tanabe K."/>
            <person name="Horii T."/>
        </authorList>
    </citation>
    <scope>NUCLEOTIDE SEQUENCE [LARGE SCALE GENOMIC DNA]</scope>
    <source>
        <strain evidence="3">ATCC 30045</strain>
    </source>
</reference>